<feature type="coiled-coil region" evidence="1">
    <location>
        <begin position="26"/>
        <end position="88"/>
    </location>
</feature>
<keyword evidence="1" id="KW-0175">Coiled coil</keyword>
<dbReference type="Proteomes" id="UP000057938">
    <property type="component" value="Chromosome"/>
</dbReference>
<gene>
    <name evidence="2" type="ORF">AMC99_00614</name>
</gene>
<dbReference type="EMBL" id="CP012669">
    <property type="protein sequence ID" value="ALE15924.1"/>
    <property type="molecule type" value="Genomic_DNA"/>
</dbReference>
<keyword evidence="3" id="KW-1185">Reference proteome</keyword>
<dbReference type="RefSeq" id="WP_061922599.1">
    <property type="nucleotide sequence ID" value="NZ_CP012669.1"/>
</dbReference>
<dbReference type="KEGG" id="aep:AMC99_00614"/>
<dbReference type="AlphaFoldDB" id="A0A0M5L4T0"/>
<name>A0A0M5L4T0_9SPHN</name>
<accession>A0A0M5L4T0</accession>
<organism evidence="2 3">
    <name type="scientific">Altererythrobacter epoxidivorans</name>
    <dbReference type="NCBI Taxonomy" id="361183"/>
    <lineage>
        <taxon>Bacteria</taxon>
        <taxon>Pseudomonadati</taxon>
        <taxon>Pseudomonadota</taxon>
        <taxon>Alphaproteobacteria</taxon>
        <taxon>Sphingomonadales</taxon>
        <taxon>Erythrobacteraceae</taxon>
        <taxon>Altererythrobacter</taxon>
    </lineage>
</organism>
<proteinExistence type="predicted"/>
<reference evidence="2 3" key="1">
    <citation type="submission" date="2015-09" db="EMBL/GenBank/DDBJ databases">
        <title>Complete genome sequence of a benzo[a]pyrene-degrading bacterium Altererythrobacter epoxidivorans CGMCC 1.7731T.</title>
        <authorList>
            <person name="Li Z."/>
            <person name="Cheng H."/>
            <person name="Huo Y."/>
            <person name="Xu X."/>
        </authorList>
    </citation>
    <scope>NUCLEOTIDE SEQUENCE [LARGE SCALE GENOMIC DNA]</scope>
    <source>
        <strain evidence="2 3">CGMCC 1.7731</strain>
    </source>
</reference>
<dbReference type="PATRIC" id="fig|361183.4.peg.605"/>
<protein>
    <submittedName>
        <fullName evidence="2">Uncharacterized protein</fullName>
    </submittedName>
</protein>
<evidence type="ECO:0000256" key="1">
    <source>
        <dbReference type="SAM" id="Coils"/>
    </source>
</evidence>
<dbReference type="STRING" id="361183.AMC99_00614"/>
<sequence>MPTKILMMLGGAIVLTAIPVRAEAQSWEVRREIREANREVNRERREADERIRRCKDKECVEREYRKANREVARERREARREVSREIREDYYDRFYRGNGRWWRDGRYWTRDDYLRRYYKRRDNDGVDVLTGVLVGAAVIGVIAAVTDDD</sequence>
<evidence type="ECO:0000313" key="2">
    <source>
        <dbReference type="EMBL" id="ALE15924.1"/>
    </source>
</evidence>
<evidence type="ECO:0000313" key="3">
    <source>
        <dbReference type="Proteomes" id="UP000057938"/>
    </source>
</evidence>